<feature type="domain" description="Carbohydrate kinase PfkB" evidence="7">
    <location>
        <begin position="11"/>
        <end position="291"/>
    </location>
</feature>
<keyword evidence="2 6" id="KW-0808">Transferase</keyword>
<evidence type="ECO:0000259" key="7">
    <source>
        <dbReference type="Pfam" id="PF00294"/>
    </source>
</evidence>
<reference evidence="8" key="1">
    <citation type="submission" date="2024-05" db="EMBL/GenBank/DDBJ databases">
        <authorList>
            <person name="Jung D.-H."/>
        </authorList>
    </citation>
    <scope>NUCLEOTIDE SEQUENCE</scope>
    <source>
        <strain evidence="8">JA-25</strain>
    </source>
</reference>
<dbReference type="PANTHER" id="PTHR46566">
    <property type="entry name" value="1-PHOSPHOFRUCTOKINASE-RELATED"/>
    <property type="match status" value="1"/>
</dbReference>
<dbReference type="PROSITE" id="PS00583">
    <property type="entry name" value="PFKB_KINASES_1"/>
    <property type="match status" value="1"/>
</dbReference>
<comment type="similarity">
    <text evidence="1">Belongs to the carbohydrate kinase PfkB family.</text>
</comment>
<dbReference type="Pfam" id="PF00294">
    <property type="entry name" value="PfkB"/>
    <property type="match status" value="1"/>
</dbReference>
<dbReference type="RefSeq" id="WP_166691956.1">
    <property type="nucleotide sequence ID" value="NZ_WAEL01000003.1"/>
</dbReference>
<evidence type="ECO:0000256" key="1">
    <source>
        <dbReference type="ARBA" id="ARBA00010688"/>
    </source>
</evidence>
<gene>
    <name evidence="8" type="ORF">F7231_11225</name>
</gene>
<name>A0ABX0QEY6_9BACT</name>
<keyword evidence="4" id="KW-0418">Kinase</keyword>
<sequence length="315" mass="33469">MLVTLTLNPAVDVSMTVDRLLPEHKLHCSKPHYDAGGGGINVAKAIRRLGGQVLALFTSGGPTGLTLQGLVEKEQINYQIIGIEDGTREAFVVTETTTNQQFRLGIPGPTITAGEAMACLAHVETLPESVDYLVASGSLPPGLPANFYAQLARLAKDRQYRLVLDTAGEPLRLALEEGVFMIKPNLGELARLLGVDQLEPEQINEAATTLIRAGKCEVVVVSLGPRGAVLVTGEGHEFIQAPPVKKKGTVGAGDSLVGGIVYALSQGQPYADMIRLGVACGTAATLNPGTELFQKADADRLLLWINQQQSHLQHV</sequence>
<organism evidence="8 9">
    <name type="scientific">Fibrivirga algicola</name>
    <dbReference type="NCBI Taxonomy" id="2950420"/>
    <lineage>
        <taxon>Bacteria</taxon>
        <taxon>Pseudomonadati</taxon>
        <taxon>Bacteroidota</taxon>
        <taxon>Cytophagia</taxon>
        <taxon>Cytophagales</taxon>
        <taxon>Spirosomataceae</taxon>
        <taxon>Fibrivirga</taxon>
    </lineage>
</organism>
<dbReference type="PANTHER" id="PTHR46566:SF2">
    <property type="entry name" value="ATP-DEPENDENT 6-PHOSPHOFRUCTOKINASE ISOZYME 2"/>
    <property type="match status" value="1"/>
</dbReference>
<dbReference type="SUPFAM" id="SSF53613">
    <property type="entry name" value="Ribokinase-like"/>
    <property type="match status" value="1"/>
</dbReference>
<dbReference type="InterPro" id="IPR017583">
    <property type="entry name" value="Tagatose/fructose_Pkinase"/>
</dbReference>
<dbReference type="InterPro" id="IPR002173">
    <property type="entry name" value="Carboh/pur_kinase_PfkB_CS"/>
</dbReference>
<dbReference type="NCBIfam" id="TIGR03168">
    <property type="entry name" value="1-PFK"/>
    <property type="match status" value="1"/>
</dbReference>
<dbReference type="PIRSF" id="PIRSF000535">
    <property type="entry name" value="1PFK/6PFK/LacC"/>
    <property type="match status" value="1"/>
</dbReference>
<accession>A0ABX0QEY6</accession>
<evidence type="ECO:0000256" key="4">
    <source>
        <dbReference type="ARBA" id="ARBA00022777"/>
    </source>
</evidence>
<proteinExistence type="inferred from homology"/>
<evidence type="ECO:0000313" key="8">
    <source>
        <dbReference type="EMBL" id="NID10741.1"/>
    </source>
</evidence>
<keyword evidence="3" id="KW-0547">Nucleotide-binding</keyword>
<dbReference type="InterPro" id="IPR029056">
    <property type="entry name" value="Ribokinase-like"/>
</dbReference>
<evidence type="ECO:0000256" key="2">
    <source>
        <dbReference type="ARBA" id="ARBA00022679"/>
    </source>
</evidence>
<evidence type="ECO:0000256" key="5">
    <source>
        <dbReference type="ARBA" id="ARBA00022840"/>
    </source>
</evidence>
<dbReference type="EMBL" id="WAEL01000003">
    <property type="protein sequence ID" value="NID10741.1"/>
    <property type="molecule type" value="Genomic_DNA"/>
</dbReference>
<evidence type="ECO:0000313" key="9">
    <source>
        <dbReference type="Proteomes" id="UP000606008"/>
    </source>
</evidence>
<protein>
    <submittedName>
        <fullName evidence="8">1-phosphofructokinase family hexose kinase</fullName>
    </submittedName>
</protein>
<evidence type="ECO:0000256" key="6">
    <source>
        <dbReference type="PIRNR" id="PIRNR000535"/>
    </source>
</evidence>
<keyword evidence="9" id="KW-1185">Reference proteome</keyword>
<keyword evidence="5" id="KW-0067">ATP-binding</keyword>
<dbReference type="Proteomes" id="UP000606008">
    <property type="component" value="Unassembled WGS sequence"/>
</dbReference>
<dbReference type="InterPro" id="IPR011611">
    <property type="entry name" value="PfkB_dom"/>
</dbReference>
<evidence type="ECO:0000256" key="3">
    <source>
        <dbReference type="ARBA" id="ARBA00022741"/>
    </source>
</evidence>
<dbReference type="CDD" id="cd01164">
    <property type="entry name" value="FruK_PfkB_like"/>
    <property type="match status" value="1"/>
</dbReference>
<comment type="caution">
    <text evidence="8">The sequence shown here is derived from an EMBL/GenBank/DDBJ whole genome shotgun (WGS) entry which is preliminary data.</text>
</comment>
<dbReference type="Gene3D" id="3.40.1190.20">
    <property type="match status" value="1"/>
</dbReference>